<dbReference type="Proteomes" id="UP000063308">
    <property type="component" value="Chromosome"/>
</dbReference>
<organism evidence="1 2">
    <name type="scientific">Bradyrhizobium diazoefficiens</name>
    <dbReference type="NCBI Taxonomy" id="1355477"/>
    <lineage>
        <taxon>Bacteria</taxon>
        <taxon>Pseudomonadati</taxon>
        <taxon>Pseudomonadota</taxon>
        <taxon>Alphaproteobacteria</taxon>
        <taxon>Hyphomicrobiales</taxon>
        <taxon>Nitrobacteraceae</taxon>
        <taxon>Bradyrhizobium</taxon>
    </lineage>
</organism>
<dbReference type="OMA" id="PWNPWLR"/>
<gene>
    <name evidence="1" type="ORF">NK6_4302</name>
</gene>
<dbReference type="AlphaFoldDB" id="A0A0E3VUI5"/>
<reference evidence="1 2" key="1">
    <citation type="submission" date="2014-11" db="EMBL/GenBank/DDBJ databases">
        <title>Symbiosis island explosion on the genome of extra-slow-growing strains of soybean bradyrhizobia with massive insertion sequences.</title>
        <authorList>
            <person name="Iida T."/>
            <person name="Minamisawa K."/>
        </authorList>
    </citation>
    <scope>NUCLEOTIDE SEQUENCE [LARGE SCALE GENOMIC DNA]</scope>
    <source>
        <strain evidence="1 2">NK6</strain>
    </source>
</reference>
<evidence type="ECO:0000313" key="2">
    <source>
        <dbReference type="Proteomes" id="UP000063308"/>
    </source>
</evidence>
<dbReference type="PANTHER" id="PTHR34846">
    <property type="entry name" value="4-CARBOXYMUCONOLACTONE DECARBOXYLASE FAMILY PROTEIN (AFU_ORTHOLOGUE AFUA_6G11590)"/>
    <property type="match status" value="1"/>
</dbReference>
<dbReference type="SUPFAM" id="SSF69118">
    <property type="entry name" value="AhpD-like"/>
    <property type="match status" value="1"/>
</dbReference>
<dbReference type="InterPro" id="IPR029032">
    <property type="entry name" value="AhpD-like"/>
</dbReference>
<evidence type="ECO:0000313" key="1">
    <source>
        <dbReference type="EMBL" id="BAR57470.1"/>
    </source>
</evidence>
<dbReference type="Gene3D" id="1.20.1290.10">
    <property type="entry name" value="AhpD-like"/>
    <property type="match status" value="1"/>
</dbReference>
<name>A0A0E3VUI5_9BRAD</name>
<accession>A0A0E3VUI5</accession>
<proteinExistence type="predicted"/>
<dbReference type="EMBL" id="AP014685">
    <property type="protein sequence ID" value="BAR57470.1"/>
    <property type="molecule type" value="Genomic_DNA"/>
</dbReference>
<sequence>MRATVSASQRGDPAVRLPILDPKDLTDEQKPLYDDMRAGIKDHFKGFVNMRDDGALLGPWNPWVREPRFGKPVWELVKAIASNPLLPASVREVAILVTGSHFRSGYELYAHVLVAEQRGLSDEKLATIVAGQRPVDLTKQEAVAYDVASALVSGGVLPELTWRAAVKEFGEHGAAELSYLVGVYCMVSVTLNTFDVPVPE</sequence>
<protein>
    <submittedName>
        <fullName evidence="1">Uncharacterized protein</fullName>
    </submittedName>
</protein>
<dbReference type="PANTHER" id="PTHR34846:SF11">
    <property type="entry name" value="4-CARBOXYMUCONOLACTONE DECARBOXYLASE FAMILY PROTEIN (AFU_ORTHOLOGUE AFUA_6G11590)"/>
    <property type="match status" value="1"/>
</dbReference>